<feature type="transmembrane region" description="Helical" evidence="1">
    <location>
        <begin position="16"/>
        <end position="35"/>
    </location>
</feature>
<sequence length="392" mass="43419">MTENERGFIGRRTGRAFLLLAVLAGAGVLSGYGWYARAPLIEVFNLPDAFSRRHGSFTVNVCGSASPLPGFLARRLTRGVRYRLNEGPWTEAGGGSPRVPPPLFAVELGDEALLPGLNTLTIEAASYGRRPDVRTLQFRYNPAPIRLPVRIDWESDALEVEDGRWEVFTSGGERRVRPRPGFEGYDRILVLAGAFSGGRRVVTDVIFREKVDYSNAYGFGVLSMWGGRPDDVGVGLRRGWSFGLTWYWNRYEGVGSEFSYKYGGDSPKWVNSYRNLDLRAGVRYSIAMECWPERDAAGRHVCHRQRARWWPEGEAVPEAWVELTDAEGSPLPPGEYGVALIAYHAQVDFGPVLIEALDSPGREVEARPVSSTGPFELAKEGYGIRTALAGGR</sequence>
<keyword evidence="1" id="KW-0812">Transmembrane</keyword>
<dbReference type="AlphaFoldDB" id="A0A1F6C5A5"/>
<protein>
    <submittedName>
        <fullName evidence="2">Uncharacterized protein</fullName>
    </submittedName>
</protein>
<keyword evidence="1" id="KW-0472">Membrane</keyword>
<evidence type="ECO:0000256" key="1">
    <source>
        <dbReference type="SAM" id="Phobius"/>
    </source>
</evidence>
<dbReference type="EMBL" id="MFKF01000409">
    <property type="protein sequence ID" value="OGG44258.1"/>
    <property type="molecule type" value="Genomic_DNA"/>
</dbReference>
<organism evidence="2 3">
    <name type="scientific">Handelsmanbacteria sp. (strain RIFCSPLOWO2_12_FULL_64_10)</name>
    <dbReference type="NCBI Taxonomy" id="1817868"/>
    <lineage>
        <taxon>Bacteria</taxon>
        <taxon>Candidatus Handelsmaniibacteriota</taxon>
    </lineage>
</organism>
<evidence type="ECO:0000313" key="3">
    <source>
        <dbReference type="Proteomes" id="UP000178606"/>
    </source>
</evidence>
<reference evidence="2 3" key="1">
    <citation type="journal article" date="2016" name="Nat. Commun.">
        <title>Thousands of microbial genomes shed light on interconnected biogeochemical processes in an aquifer system.</title>
        <authorList>
            <person name="Anantharaman K."/>
            <person name="Brown C.T."/>
            <person name="Hug L.A."/>
            <person name="Sharon I."/>
            <person name="Castelle C.J."/>
            <person name="Probst A.J."/>
            <person name="Thomas B.C."/>
            <person name="Singh A."/>
            <person name="Wilkins M.J."/>
            <person name="Karaoz U."/>
            <person name="Brodie E.L."/>
            <person name="Williams K.H."/>
            <person name="Hubbard S.S."/>
            <person name="Banfield J.F."/>
        </authorList>
    </citation>
    <scope>NUCLEOTIDE SEQUENCE [LARGE SCALE GENOMIC DNA]</scope>
    <source>
        <strain evidence="3">RIFCSPLOWO2_12_FULL_64_10</strain>
    </source>
</reference>
<keyword evidence="1" id="KW-1133">Transmembrane helix</keyword>
<gene>
    <name evidence="2" type="ORF">A3F84_14855</name>
</gene>
<comment type="caution">
    <text evidence="2">The sequence shown here is derived from an EMBL/GenBank/DDBJ whole genome shotgun (WGS) entry which is preliminary data.</text>
</comment>
<accession>A0A1F6C5A5</accession>
<evidence type="ECO:0000313" key="2">
    <source>
        <dbReference type="EMBL" id="OGG44258.1"/>
    </source>
</evidence>
<dbReference type="Proteomes" id="UP000178606">
    <property type="component" value="Unassembled WGS sequence"/>
</dbReference>
<proteinExistence type="predicted"/>
<name>A0A1F6C5A5_HANXR</name>